<name>A0A9W7BAN6_9STRA</name>
<keyword evidence="2" id="KW-1185">Reference proteome</keyword>
<evidence type="ECO:0000313" key="2">
    <source>
        <dbReference type="Proteomes" id="UP001165160"/>
    </source>
</evidence>
<evidence type="ECO:0000313" key="1">
    <source>
        <dbReference type="EMBL" id="GMH82660.1"/>
    </source>
</evidence>
<reference evidence="2" key="1">
    <citation type="journal article" date="2023" name="Commun. Biol.">
        <title>Genome analysis of Parmales, the sister group of diatoms, reveals the evolutionary specialization of diatoms from phago-mixotrophs to photoautotrophs.</title>
        <authorList>
            <person name="Ban H."/>
            <person name="Sato S."/>
            <person name="Yoshikawa S."/>
            <person name="Yamada K."/>
            <person name="Nakamura Y."/>
            <person name="Ichinomiya M."/>
            <person name="Sato N."/>
            <person name="Blanc-Mathieu R."/>
            <person name="Endo H."/>
            <person name="Kuwata A."/>
            <person name="Ogata H."/>
        </authorList>
    </citation>
    <scope>NUCLEOTIDE SEQUENCE [LARGE SCALE GENOMIC DNA]</scope>
    <source>
        <strain evidence="2">NIES 3699</strain>
    </source>
</reference>
<protein>
    <submittedName>
        <fullName evidence="1">Uncharacterized protein</fullName>
    </submittedName>
</protein>
<proteinExistence type="predicted"/>
<dbReference type="Proteomes" id="UP001165160">
    <property type="component" value="Unassembled WGS sequence"/>
</dbReference>
<dbReference type="EMBL" id="BRXX01000017">
    <property type="protein sequence ID" value="GMH82660.1"/>
    <property type="molecule type" value="Genomic_DNA"/>
</dbReference>
<comment type="caution">
    <text evidence="1">The sequence shown here is derived from an EMBL/GenBank/DDBJ whole genome shotgun (WGS) entry which is preliminary data.</text>
</comment>
<gene>
    <name evidence="1" type="ORF">TrVE_jg3333</name>
</gene>
<sequence>MEAHIEDLWLVFVTSNFKRNPTDPEAMRTRDFAEVIGKDLKLLSSQTPMRAELEVMHKSESSNHPDKKFRFSCFVNGVVKVATRKKNPNKTPDQQVTEFITKYIKPLAKRRPKKDITSSLESVEPIFERLKPCLKDCFMFFASLPTDYEKNDLDRHKPRPDINAMTQSMGFGDWSAFCSLFNLSSSIGAAVKALSPNALASAFMDSIQVKHVDNVGGLTFEEFWEAIVRCCLIFKKDVESLPTPEDKVKSTLQHCANNLETAVQRTLGLGNITEGSGMAMAGMQSSGRNVSSNGALITGGTHEFARIIFEIIREGESGEVDAGPTAFDADDAEDKVWRIFLKANLTNNPRDWQAMRKRELVLIIRAQKKLRLMEADVNVIHQQEAGRNPAKRLEFKEFQCALRSVAKRAFPKEAKESDDTALSKLLNDFLLKTDDLLHEELVISDEDWEAAKEWLDFFDAPLKRIFSFFATFATDHEKKVLERHAAQEEGINQQTCSMKWADFLNFCACSNLSSGTGTALTALSLSHLGAAFADSIGSTKVNDLGGLTYDEFRKVLTRCALLFDYEETDTCRIRLEKMFLHMCNQFQTSVPRIINDGAERVGAGGQTAGGRNISTNGGLLLKGVREFNKVLHDNSQHLSLKEESIFKFGDGTTDDERRGSSLLDFTAGMRKGLS</sequence>
<organism evidence="1 2">
    <name type="scientific">Triparma verrucosa</name>
    <dbReference type="NCBI Taxonomy" id="1606542"/>
    <lineage>
        <taxon>Eukaryota</taxon>
        <taxon>Sar</taxon>
        <taxon>Stramenopiles</taxon>
        <taxon>Ochrophyta</taxon>
        <taxon>Bolidophyceae</taxon>
        <taxon>Parmales</taxon>
        <taxon>Triparmaceae</taxon>
        <taxon>Triparma</taxon>
    </lineage>
</organism>
<accession>A0A9W7BAN6</accession>
<dbReference type="AlphaFoldDB" id="A0A9W7BAN6"/>